<name>A0A507FMJ3_9FUNG</name>
<keyword evidence="4" id="KW-0507">mRNA processing</keyword>
<evidence type="ECO:0000256" key="6">
    <source>
        <dbReference type="ARBA" id="ARBA00022801"/>
    </source>
</evidence>
<dbReference type="OrthoDB" id="10249535at2759"/>
<protein>
    <recommendedName>
        <fullName evidence="3">Endoribonuclease YSH1</fullName>
    </recommendedName>
    <alternativeName>
        <fullName evidence="9">Endoribonuclease ysh1</fullName>
    </alternativeName>
    <alternativeName>
        <fullName evidence="8 10">mRNA 3'-end-processing protein YSH1</fullName>
    </alternativeName>
</protein>
<dbReference type="GO" id="GO:0003723">
    <property type="term" value="F:RNA binding"/>
    <property type="evidence" value="ECO:0007669"/>
    <property type="project" value="TreeGrafter"/>
</dbReference>
<evidence type="ECO:0000256" key="5">
    <source>
        <dbReference type="ARBA" id="ARBA00022722"/>
    </source>
</evidence>
<comment type="similarity">
    <text evidence="2">Belongs to the metallo-beta-lactamase superfamily. RNA-metabolizing metallo-beta-lactamase-like family. CPSF2/YSH1 subfamily.</text>
</comment>
<dbReference type="GO" id="GO:0004534">
    <property type="term" value="F:5'-3' RNA exonuclease activity"/>
    <property type="evidence" value="ECO:0007669"/>
    <property type="project" value="TreeGrafter"/>
</dbReference>
<dbReference type="Gene3D" id="3.40.50.10890">
    <property type="match status" value="1"/>
</dbReference>
<feature type="domain" description="Beta-Casp" evidence="13">
    <location>
        <begin position="259"/>
        <end position="381"/>
    </location>
</feature>
<evidence type="ECO:0000256" key="4">
    <source>
        <dbReference type="ARBA" id="ARBA00022664"/>
    </source>
</evidence>
<dbReference type="CDD" id="cd16292">
    <property type="entry name" value="CPSF3-like_MBL-fold"/>
    <property type="match status" value="1"/>
</dbReference>
<keyword evidence="7" id="KW-0539">Nucleus</keyword>
<evidence type="ECO:0000256" key="9">
    <source>
        <dbReference type="ARBA" id="ARBA00069466"/>
    </source>
</evidence>
<feature type="region of interest" description="Disordered" evidence="11">
    <location>
        <begin position="609"/>
        <end position="661"/>
    </location>
</feature>
<dbReference type="Pfam" id="PF10996">
    <property type="entry name" value="Beta-Casp"/>
    <property type="match status" value="1"/>
</dbReference>
<dbReference type="GO" id="GO:0005847">
    <property type="term" value="C:mRNA cleavage and polyadenylation specificity factor complex"/>
    <property type="evidence" value="ECO:0007669"/>
    <property type="project" value="TreeGrafter"/>
</dbReference>
<evidence type="ECO:0000259" key="14">
    <source>
        <dbReference type="SMART" id="SM01098"/>
    </source>
</evidence>
<dbReference type="EMBL" id="QEAP01000053">
    <property type="protein sequence ID" value="TPX76247.1"/>
    <property type="molecule type" value="Genomic_DNA"/>
</dbReference>
<gene>
    <name evidence="15" type="ORF">CcCBS67573_g02484</name>
</gene>
<dbReference type="InterPro" id="IPR021718">
    <property type="entry name" value="CPSF73-100_C"/>
</dbReference>
<dbReference type="InterPro" id="IPR011108">
    <property type="entry name" value="RMMBL"/>
</dbReference>
<feature type="domain" description="Pre-mRNA 3'-end-processing endonuclease polyadenylation factor C-term" evidence="14">
    <location>
        <begin position="492"/>
        <end position="766"/>
    </location>
</feature>
<dbReference type="SMART" id="SM00849">
    <property type="entry name" value="Lactamase_B"/>
    <property type="match status" value="1"/>
</dbReference>
<evidence type="ECO:0000313" key="16">
    <source>
        <dbReference type="Proteomes" id="UP000320333"/>
    </source>
</evidence>
<dbReference type="Pfam" id="PF11718">
    <property type="entry name" value="CPSF73-100_C"/>
    <property type="match status" value="1"/>
</dbReference>
<proteinExistence type="inferred from homology"/>
<dbReference type="InterPro" id="IPR050698">
    <property type="entry name" value="MBL"/>
</dbReference>
<evidence type="ECO:0000256" key="8">
    <source>
        <dbReference type="ARBA" id="ARBA00032592"/>
    </source>
</evidence>
<evidence type="ECO:0000256" key="7">
    <source>
        <dbReference type="ARBA" id="ARBA00023242"/>
    </source>
</evidence>
<evidence type="ECO:0000259" key="13">
    <source>
        <dbReference type="SMART" id="SM01027"/>
    </source>
</evidence>
<dbReference type="Gene3D" id="3.60.15.10">
    <property type="entry name" value="Ribonuclease Z/Hydroxyacylglutathione hydrolase-like"/>
    <property type="match status" value="1"/>
</dbReference>
<feature type="compositionally biased region" description="Basic and acidic residues" evidence="11">
    <location>
        <begin position="618"/>
        <end position="630"/>
    </location>
</feature>
<reference evidence="15 16" key="1">
    <citation type="journal article" date="2019" name="Sci. Rep.">
        <title>Comparative genomics of chytrid fungi reveal insights into the obligate biotrophic and pathogenic lifestyle of Synchytrium endobioticum.</title>
        <authorList>
            <person name="van de Vossenberg B.T.L.H."/>
            <person name="Warris S."/>
            <person name="Nguyen H.D.T."/>
            <person name="van Gent-Pelzer M.P.E."/>
            <person name="Joly D.L."/>
            <person name="van de Geest H.C."/>
            <person name="Bonants P.J.M."/>
            <person name="Smith D.S."/>
            <person name="Levesque C.A."/>
            <person name="van der Lee T.A.J."/>
        </authorList>
    </citation>
    <scope>NUCLEOTIDE SEQUENCE [LARGE SCALE GENOMIC DNA]</scope>
    <source>
        <strain evidence="15 16">CBS 675.73</strain>
    </source>
</reference>
<feature type="compositionally biased region" description="Acidic residues" evidence="11">
    <location>
        <begin position="650"/>
        <end position="661"/>
    </location>
</feature>
<keyword evidence="16" id="KW-1185">Reference proteome</keyword>
<dbReference type="InterPro" id="IPR022712">
    <property type="entry name" value="Beta_Casp"/>
</dbReference>
<sequence>MKRRQTPSVPSTETNTVRDANDIMRITPLGAGQEVGRSCIMLEFKSKTIMLDCGLHPAHSGLAALPFFDNIDPASIDVLLITHFHIDHAAALPYFMEKTTFRGRVFMTHPTKAIFKWLLADYVKVSSLAVDDQLYDEKDLLRAFDKIEAVDFHQLVDIDGIKFTAYNAGHVLGAAMFLIEIAGVRVLYTGDYSREEDRHLMAAERPPNITPEVLISESTYGVQTHQSRVERETQFTKTVHKIVSRGGRCLIPVFALGRAQELLLILDEYWQLHPELHPVPIYYASALAKKCMTVYQTFSNMMNARIRAQTSSGHNPFHFKHISNLKSMNYFDDVGACVMMASPGMLQNGQSRELLERWCTDSRNGVLIPGYVVDGTLGHDIVNNKVDTIPAMSGGPKLPLNLLVEYVSFSAHVDFAQNSQFIEELGSPNLVLVHGAATEMGRLKSALTSRYHESDRQLNIYTPKNCEAVELYFKGERMAKAIGTLAKTALTNNMRVEGVLVSHDFTYRLIDPSDLPEFTDLVSASLTQRLVVSSRAPLSLVKWHLEGMYGTLGKDADDDDAFFVFNTVKVKDLGTHRLVLEWEGNSVNDMVADSVLAIILQAESSPASVKATKSTHVHAHEHEGHNHESAGDDDASLEPAAKKPATIPDESGDGSETEFEETVTDYFRQQFGVDGVELEHTSGNGTISTGEGESMDELPNATDSAEANEDQELRKRRCAWKVKVDGNVAGIVLQRGKMPQIESSSDELHRRVTLIANRVKKTLDPIGDTWNPSS</sequence>
<evidence type="ECO:0000256" key="11">
    <source>
        <dbReference type="SAM" id="MobiDB-lite"/>
    </source>
</evidence>
<evidence type="ECO:0000256" key="3">
    <source>
        <dbReference type="ARBA" id="ARBA00018311"/>
    </source>
</evidence>
<dbReference type="Pfam" id="PF16661">
    <property type="entry name" value="Lactamase_B_6"/>
    <property type="match status" value="1"/>
</dbReference>
<feature type="region of interest" description="Disordered" evidence="11">
    <location>
        <begin position="681"/>
        <end position="709"/>
    </location>
</feature>
<dbReference type="PANTHER" id="PTHR11203">
    <property type="entry name" value="CLEAVAGE AND POLYADENYLATION SPECIFICITY FACTOR FAMILY MEMBER"/>
    <property type="match status" value="1"/>
</dbReference>
<dbReference type="Proteomes" id="UP000320333">
    <property type="component" value="Unassembled WGS sequence"/>
</dbReference>
<accession>A0A507FMJ3</accession>
<dbReference type="InterPro" id="IPR001279">
    <property type="entry name" value="Metallo-B-lactamas"/>
</dbReference>
<dbReference type="AlphaFoldDB" id="A0A507FMJ3"/>
<dbReference type="SMART" id="SM01098">
    <property type="entry name" value="CPSF73-100_C"/>
    <property type="match status" value="1"/>
</dbReference>
<dbReference type="InterPro" id="IPR036866">
    <property type="entry name" value="RibonucZ/Hydroxyglut_hydro"/>
</dbReference>
<dbReference type="FunFam" id="3.40.50.10890:FF:000001">
    <property type="entry name" value="Cleavage and polyadenylation specificity factor subunit 3"/>
    <property type="match status" value="1"/>
</dbReference>
<comment type="caution">
    <text evidence="15">The sequence shown here is derived from an EMBL/GenBank/DDBJ whole genome shotgun (WGS) entry which is preliminary data.</text>
</comment>
<keyword evidence="6" id="KW-0378">Hydrolase</keyword>
<feature type="domain" description="Metallo-beta-lactamase" evidence="12">
    <location>
        <begin position="36"/>
        <end position="225"/>
    </location>
</feature>
<evidence type="ECO:0000313" key="15">
    <source>
        <dbReference type="EMBL" id="TPX76247.1"/>
    </source>
</evidence>
<dbReference type="SUPFAM" id="SSF56281">
    <property type="entry name" value="Metallo-hydrolase/oxidoreductase"/>
    <property type="match status" value="1"/>
</dbReference>
<evidence type="ECO:0000256" key="2">
    <source>
        <dbReference type="ARBA" id="ARBA00010624"/>
    </source>
</evidence>
<dbReference type="SMART" id="SM01027">
    <property type="entry name" value="Beta-Casp"/>
    <property type="match status" value="1"/>
</dbReference>
<comment type="subcellular location">
    <subcellularLocation>
        <location evidence="1">Nucleus</location>
    </subcellularLocation>
</comment>
<dbReference type="FunFam" id="3.60.15.10:FF:000001">
    <property type="entry name" value="Cleavage and polyadenylation specificity factor"/>
    <property type="match status" value="1"/>
</dbReference>
<dbReference type="GO" id="GO:0006398">
    <property type="term" value="P:mRNA 3'-end processing by stem-loop binding and cleavage"/>
    <property type="evidence" value="ECO:0007669"/>
    <property type="project" value="TreeGrafter"/>
</dbReference>
<dbReference type="STRING" id="246404.A0A507FMJ3"/>
<evidence type="ECO:0000256" key="1">
    <source>
        <dbReference type="ARBA" id="ARBA00004123"/>
    </source>
</evidence>
<dbReference type="Pfam" id="PF07521">
    <property type="entry name" value="RMMBL"/>
    <property type="match status" value="1"/>
</dbReference>
<dbReference type="PANTHER" id="PTHR11203:SF11">
    <property type="entry name" value="CLEAVAGE AND POLYADENYLATION SPECIFICITY FACTOR SUBUNIT 3"/>
    <property type="match status" value="1"/>
</dbReference>
<evidence type="ECO:0000256" key="10">
    <source>
        <dbReference type="ARBA" id="ARBA00075008"/>
    </source>
</evidence>
<keyword evidence="5" id="KW-0540">Nuclease</keyword>
<feature type="compositionally biased region" description="Polar residues" evidence="11">
    <location>
        <begin position="681"/>
        <end position="691"/>
    </location>
</feature>
<evidence type="ECO:0000259" key="12">
    <source>
        <dbReference type="SMART" id="SM00849"/>
    </source>
</evidence>
<organism evidence="15 16">
    <name type="scientific">Chytriomyces confervae</name>
    <dbReference type="NCBI Taxonomy" id="246404"/>
    <lineage>
        <taxon>Eukaryota</taxon>
        <taxon>Fungi</taxon>
        <taxon>Fungi incertae sedis</taxon>
        <taxon>Chytridiomycota</taxon>
        <taxon>Chytridiomycota incertae sedis</taxon>
        <taxon>Chytridiomycetes</taxon>
        <taxon>Chytridiales</taxon>
        <taxon>Chytriomycetaceae</taxon>
        <taxon>Chytriomyces</taxon>
    </lineage>
</organism>
<dbReference type="GO" id="GO:0004521">
    <property type="term" value="F:RNA endonuclease activity"/>
    <property type="evidence" value="ECO:0007669"/>
    <property type="project" value="TreeGrafter"/>
</dbReference>